<protein>
    <submittedName>
        <fullName evidence="1">10582_t:CDS:1</fullName>
    </submittedName>
</protein>
<evidence type="ECO:0000313" key="2">
    <source>
        <dbReference type="Proteomes" id="UP000789759"/>
    </source>
</evidence>
<accession>A0A9N9I3Y2</accession>
<feature type="non-terminal residue" evidence="1">
    <location>
        <position position="1"/>
    </location>
</feature>
<sequence>KKCIDQDPQKRPTANEIYLRLDHLWSYIYYSKKLDKLHIKEKFMAADKIIKTLPDIIRHHPDSMYTSRIIITKELFKDQPKKTYSNNLLSEEFKSVNLD</sequence>
<reference evidence="1" key="1">
    <citation type="submission" date="2021-06" db="EMBL/GenBank/DDBJ databases">
        <authorList>
            <person name="Kallberg Y."/>
            <person name="Tangrot J."/>
            <person name="Rosling A."/>
        </authorList>
    </citation>
    <scope>NUCLEOTIDE SEQUENCE</scope>
    <source>
        <strain evidence="1">FL966</strain>
    </source>
</reference>
<gene>
    <name evidence="1" type="ORF">CPELLU_LOCUS12797</name>
</gene>
<dbReference type="OrthoDB" id="2481500at2759"/>
<dbReference type="Proteomes" id="UP000789759">
    <property type="component" value="Unassembled WGS sequence"/>
</dbReference>
<proteinExistence type="predicted"/>
<dbReference type="EMBL" id="CAJVQA010012768">
    <property type="protein sequence ID" value="CAG8719344.1"/>
    <property type="molecule type" value="Genomic_DNA"/>
</dbReference>
<keyword evidence="2" id="KW-1185">Reference proteome</keyword>
<dbReference type="AlphaFoldDB" id="A0A9N9I3Y2"/>
<organism evidence="1 2">
    <name type="scientific">Cetraspora pellucida</name>
    <dbReference type="NCBI Taxonomy" id="1433469"/>
    <lineage>
        <taxon>Eukaryota</taxon>
        <taxon>Fungi</taxon>
        <taxon>Fungi incertae sedis</taxon>
        <taxon>Mucoromycota</taxon>
        <taxon>Glomeromycotina</taxon>
        <taxon>Glomeromycetes</taxon>
        <taxon>Diversisporales</taxon>
        <taxon>Gigasporaceae</taxon>
        <taxon>Cetraspora</taxon>
    </lineage>
</organism>
<name>A0A9N9I3Y2_9GLOM</name>
<evidence type="ECO:0000313" key="1">
    <source>
        <dbReference type="EMBL" id="CAG8719344.1"/>
    </source>
</evidence>
<comment type="caution">
    <text evidence="1">The sequence shown here is derived from an EMBL/GenBank/DDBJ whole genome shotgun (WGS) entry which is preliminary data.</text>
</comment>